<feature type="compositionally biased region" description="Acidic residues" evidence="1">
    <location>
        <begin position="229"/>
        <end position="246"/>
    </location>
</feature>
<name>A0A7C8P8L2_ORBOL</name>
<evidence type="ECO:0000259" key="2">
    <source>
        <dbReference type="PROSITE" id="PS50181"/>
    </source>
</evidence>
<sequence length="475" mass="55277">MVELYWFDHFDITYPPHIIATPKKTIMTTITVLPTEVLLEVFGLLDIESLTNAKRVCKQFRAVIRMIPLRSYTLRIDEPNHSMWKFTRFLLSDPKAGSQITDLTVEWCRREPADPDTWTDKWEWTEEDLGMMKGLEETVIDKYLTPKTYVAIKGGVNSEALLPLILCFTENLESLDLGDVVTELFNCEGYPDHCLRKIFKSSSGGGGSDEEIKEKGEEGGKEEGKEEKEQDGDNEEEEDDEFEEEDGIPTIILPHIPYEQFKTWFHLNTGYPGKYLPGLSKLKKFNHQLNDSVFISEYKWGWRADYFLPILFIPGIEEIAIGGCATDKRGGGYALETIMGWYEEQFKDVPPSTVKKLVIRDARMYEQDYELIADYTCCLEELHISYNDTYTELDSECDMADAIYVFFENNPKLRMDKMYVDGRSNEVWLKIFYDCDYDLLRADRGEDEDHERTYEEFVEEFEAWSQRRALRGGDK</sequence>
<organism evidence="3 4">
    <name type="scientific">Orbilia oligospora</name>
    <name type="common">Nematode-trapping fungus</name>
    <name type="synonym">Arthrobotrys oligospora</name>
    <dbReference type="NCBI Taxonomy" id="2813651"/>
    <lineage>
        <taxon>Eukaryota</taxon>
        <taxon>Fungi</taxon>
        <taxon>Dikarya</taxon>
        <taxon>Ascomycota</taxon>
        <taxon>Pezizomycotina</taxon>
        <taxon>Orbiliomycetes</taxon>
        <taxon>Orbiliales</taxon>
        <taxon>Orbiliaceae</taxon>
        <taxon>Orbilia</taxon>
    </lineage>
</organism>
<dbReference type="PROSITE" id="PS50181">
    <property type="entry name" value="FBOX"/>
    <property type="match status" value="1"/>
</dbReference>
<dbReference type="SUPFAM" id="SSF81383">
    <property type="entry name" value="F-box domain"/>
    <property type="match status" value="1"/>
</dbReference>
<accession>A0A7C8P8L2</accession>
<protein>
    <recommendedName>
        <fullName evidence="2">F-box domain-containing protein</fullName>
    </recommendedName>
</protein>
<dbReference type="EMBL" id="WIQZ01000030">
    <property type="protein sequence ID" value="KAF3136134.1"/>
    <property type="molecule type" value="Genomic_DNA"/>
</dbReference>
<dbReference type="Gene3D" id="1.20.1280.50">
    <property type="match status" value="1"/>
</dbReference>
<dbReference type="InterPro" id="IPR036047">
    <property type="entry name" value="F-box-like_dom_sf"/>
</dbReference>
<evidence type="ECO:0000313" key="3">
    <source>
        <dbReference type="EMBL" id="KAF3136134.1"/>
    </source>
</evidence>
<feature type="region of interest" description="Disordered" evidence="1">
    <location>
        <begin position="201"/>
        <end position="246"/>
    </location>
</feature>
<dbReference type="CDD" id="cd09917">
    <property type="entry name" value="F-box_SF"/>
    <property type="match status" value="1"/>
</dbReference>
<dbReference type="Proteomes" id="UP000480548">
    <property type="component" value="Unassembled WGS sequence"/>
</dbReference>
<dbReference type="SMART" id="SM00256">
    <property type="entry name" value="FBOX"/>
    <property type="match status" value="1"/>
</dbReference>
<feature type="compositionally biased region" description="Basic and acidic residues" evidence="1">
    <location>
        <begin position="210"/>
        <end position="228"/>
    </location>
</feature>
<dbReference type="InterPro" id="IPR001810">
    <property type="entry name" value="F-box_dom"/>
</dbReference>
<evidence type="ECO:0000313" key="4">
    <source>
        <dbReference type="Proteomes" id="UP000480548"/>
    </source>
</evidence>
<comment type="caution">
    <text evidence="3">The sequence shown here is derived from an EMBL/GenBank/DDBJ whole genome shotgun (WGS) entry which is preliminary data.</text>
</comment>
<dbReference type="Pfam" id="PF12937">
    <property type="entry name" value="F-box-like"/>
    <property type="match status" value="1"/>
</dbReference>
<reference evidence="3 4" key="1">
    <citation type="submission" date="2019-06" db="EMBL/GenBank/DDBJ databases">
        <authorList>
            <person name="Palmer J.M."/>
        </authorList>
    </citation>
    <scope>NUCLEOTIDE SEQUENCE [LARGE SCALE GENOMIC DNA]</scope>
    <source>
        <strain evidence="3 4">TWF703</strain>
    </source>
</reference>
<proteinExistence type="predicted"/>
<feature type="domain" description="F-box" evidence="2">
    <location>
        <begin position="27"/>
        <end position="76"/>
    </location>
</feature>
<evidence type="ECO:0000256" key="1">
    <source>
        <dbReference type="SAM" id="MobiDB-lite"/>
    </source>
</evidence>
<gene>
    <name evidence="3" type="ORF">TWF703_005779</name>
</gene>
<dbReference type="AlphaFoldDB" id="A0A7C8P8L2"/>